<dbReference type="GO" id="GO:0016758">
    <property type="term" value="F:hexosyltransferase activity"/>
    <property type="evidence" value="ECO:0007669"/>
    <property type="project" value="TreeGrafter"/>
</dbReference>
<name>A0A0F6YIV3_9BACT</name>
<dbReference type="AlphaFoldDB" id="A0A0F6YIV3"/>
<dbReference type="NCBIfam" id="TIGR00696">
    <property type="entry name" value="wecG_tagA_cpsF"/>
    <property type="match status" value="1"/>
</dbReference>
<dbReference type="Proteomes" id="UP000034883">
    <property type="component" value="Chromosome"/>
</dbReference>
<dbReference type="PANTHER" id="PTHR34136">
    <property type="match status" value="1"/>
</dbReference>
<dbReference type="EMBL" id="CP011125">
    <property type="protein sequence ID" value="AKF06197.1"/>
    <property type="molecule type" value="Genomic_DNA"/>
</dbReference>
<dbReference type="STRING" id="927083.DB32_003346"/>
<accession>A0A0F6YIV3</accession>
<organism evidence="3 4">
    <name type="scientific">Sandaracinus amylolyticus</name>
    <dbReference type="NCBI Taxonomy" id="927083"/>
    <lineage>
        <taxon>Bacteria</taxon>
        <taxon>Pseudomonadati</taxon>
        <taxon>Myxococcota</taxon>
        <taxon>Polyangia</taxon>
        <taxon>Polyangiales</taxon>
        <taxon>Sandaracinaceae</taxon>
        <taxon>Sandaracinus</taxon>
    </lineage>
</organism>
<keyword evidence="1" id="KW-0328">Glycosyltransferase</keyword>
<keyword evidence="4" id="KW-1185">Reference proteome</keyword>
<sequence length="392" mass="43169">MRRASRRDTGDLRREHCTGSRHPAALFHVHPISRPDLALARSRRAGIRLARRSHDMRLLPRATLTSVLRGASPIVGSRADDGAPRGWISPIEARALLGIEYVDLVEAERTYLASPERSWWSDTKVVARAALANALVPERELVFERRPHLVSACVDNLTVDEALHAIVDAPRADRARIVHFAHAHLLNLAYEDDALSRALSRADLVLPDGIGVRLAARMRGVELRHNVNGTDLFPLLCRRAAERGVPVVLVGAREGIAERCAARLRADIPEIDVPFVSHGFLGEAGSRHIAARVRDLGRAIVLVGMGSPRQELWAWRHLADAGGVTVLTVGGLFDMFSGAIARAPDAWREVGLEWAWRLLMEPRRMARRYVVGNPLFLGRALATRGALTPATT</sequence>
<gene>
    <name evidence="3" type="ORF">DB32_003346</name>
</gene>
<reference evidence="3 4" key="1">
    <citation type="submission" date="2015-03" db="EMBL/GenBank/DDBJ databases">
        <title>Genome assembly of Sandaracinus amylolyticus DSM 53668.</title>
        <authorList>
            <person name="Sharma G."/>
            <person name="Subramanian S."/>
        </authorList>
    </citation>
    <scope>NUCLEOTIDE SEQUENCE [LARGE SCALE GENOMIC DNA]</scope>
    <source>
        <strain evidence="3 4">DSM 53668</strain>
    </source>
</reference>
<evidence type="ECO:0000256" key="2">
    <source>
        <dbReference type="ARBA" id="ARBA00022679"/>
    </source>
</evidence>
<dbReference type="CDD" id="cd06533">
    <property type="entry name" value="Glyco_transf_WecG_TagA"/>
    <property type="match status" value="1"/>
</dbReference>
<keyword evidence="2 3" id="KW-0808">Transferase</keyword>
<proteinExistence type="predicted"/>
<dbReference type="Pfam" id="PF03808">
    <property type="entry name" value="Glyco_tran_WecG"/>
    <property type="match status" value="1"/>
</dbReference>
<dbReference type="InterPro" id="IPR004629">
    <property type="entry name" value="WecG_TagA_CpsF"/>
</dbReference>
<dbReference type="PANTHER" id="PTHR34136:SF1">
    <property type="entry name" value="UDP-N-ACETYL-D-MANNOSAMINURONIC ACID TRANSFERASE"/>
    <property type="match status" value="1"/>
</dbReference>
<dbReference type="KEGG" id="samy:DB32_003346"/>
<evidence type="ECO:0000313" key="4">
    <source>
        <dbReference type="Proteomes" id="UP000034883"/>
    </source>
</evidence>
<evidence type="ECO:0000313" key="3">
    <source>
        <dbReference type="EMBL" id="AKF06197.1"/>
    </source>
</evidence>
<evidence type="ECO:0000256" key="1">
    <source>
        <dbReference type="ARBA" id="ARBA00022676"/>
    </source>
</evidence>
<protein>
    <submittedName>
        <fullName evidence="3">N-acetylmannosaminyltransferase</fullName>
    </submittedName>
</protein>